<dbReference type="PANTHER" id="PTHR24286:SF384">
    <property type="entry name" value="P450, PUTATIVE (EUROFUNG)-RELATED"/>
    <property type="match status" value="1"/>
</dbReference>
<keyword evidence="7" id="KW-0812">Transmembrane</keyword>
<dbReference type="GO" id="GO:0020037">
    <property type="term" value="F:heme binding"/>
    <property type="evidence" value="ECO:0007669"/>
    <property type="project" value="InterPro"/>
</dbReference>
<accession>A0AA88RAG9</accession>
<protein>
    <recommendedName>
        <fullName evidence="10">Cytochrome P450</fullName>
    </recommendedName>
</protein>
<sequence>MEFIFSVPLLLCFIFLTYLSLHVFLKEKKPLLAAENHSNNKKTPLLPPGRTGLPLIGESLDYFSKVKNNVIEEFVTKRMNKYSEKVFKTSLLGQPMAILCGAEGNKFLFSNEKKLVQVWFSSSFDKIFPKTENTTNTQDYKRVRKMLPSFLKVDTLGKYVGTMDMVMKQHLHTHWKNRHEVVVAPTISKFTLTLACRFFLSIEDPKKVEELTKPIVEVEAGLLSMPINLPGTALNRAIKASKYMRNEVAAIVRQRKIDLSDKSASATQDILSYMLLTTDESGEFFSESNIVSNLFGLIEGGYATMSSALTFIMKYLAELPHVYDEVLRGKHAFLA</sequence>
<dbReference type="InterPro" id="IPR001128">
    <property type="entry name" value="Cyt_P450"/>
</dbReference>
<comment type="caution">
    <text evidence="8">The sequence shown here is derived from an EMBL/GenBank/DDBJ whole genome shotgun (WGS) entry which is preliminary data.</text>
</comment>
<feature type="transmembrane region" description="Helical" evidence="7">
    <location>
        <begin position="6"/>
        <end position="25"/>
    </location>
</feature>
<dbReference type="AlphaFoldDB" id="A0AA88RAG9"/>
<reference evidence="8" key="1">
    <citation type="submission" date="2022-12" db="EMBL/GenBank/DDBJ databases">
        <title>Draft genome assemblies for two species of Escallonia (Escalloniales).</title>
        <authorList>
            <person name="Chanderbali A."/>
            <person name="Dervinis C."/>
            <person name="Anghel I."/>
            <person name="Soltis D."/>
            <person name="Soltis P."/>
            <person name="Zapata F."/>
        </authorList>
    </citation>
    <scope>NUCLEOTIDE SEQUENCE</scope>
    <source>
        <strain evidence="8">UCBG92.1500</strain>
        <tissue evidence="8">Leaf</tissue>
    </source>
</reference>
<dbReference type="GO" id="GO:0004497">
    <property type="term" value="F:monooxygenase activity"/>
    <property type="evidence" value="ECO:0007669"/>
    <property type="project" value="UniProtKB-KW"/>
</dbReference>
<evidence type="ECO:0000256" key="7">
    <source>
        <dbReference type="SAM" id="Phobius"/>
    </source>
</evidence>
<keyword evidence="7" id="KW-0472">Membrane</keyword>
<dbReference type="InterPro" id="IPR036396">
    <property type="entry name" value="Cyt_P450_sf"/>
</dbReference>
<dbReference type="PANTHER" id="PTHR24286">
    <property type="entry name" value="CYTOCHROME P450 26"/>
    <property type="match status" value="1"/>
</dbReference>
<keyword evidence="3" id="KW-0479">Metal-binding</keyword>
<keyword evidence="7" id="KW-1133">Transmembrane helix</keyword>
<keyword evidence="9" id="KW-1185">Reference proteome</keyword>
<dbReference type="Pfam" id="PF00067">
    <property type="entry name" value="p450"/>
    <property type="match status" value="1"/>
</dbReference>
<evidence type="ECO:0000256" key="4">
    <source>
        <dbReference type="ARBA" id="ARBA00023002"/>
    </source>
</evidence>
<dbReference type="Gene3D" id="1.10.630.10">
    <property type="entry name" value="Cytochrome P450"/>
    <property type="match status" value="1"/>
</dbReference>
<dbReference type="SUPFAM" id="SSF48264">
    <property type="entry name" value="Cytochrome P450"/>
    <property type="match status" value="1"/>
</dbReference>
<evidence type="ECO:0000313" key="9">
    <source>
        <dbReference type="Proteomes" id="UP001187471"/>
    </source>
</evidence>
<evidence type="ECO:0000313" key="8">
    <source>
        <dbReference type="EMBL" id="KAK2982553.1"/>
    </source>
</evidence>
<dbReference type="Proteomes" id="UP001187471">
    <property type="component" value="Unassembled WGS sequence"/>
</dbReference>
<comment type="similarity">
    <text evidence="1">Belongs to the cytochrome P450 family.</text>
</comment>
<evidence type="ECO:0000256" key="6">
    <source>
        <dbReference type="ARBA" id="ARBA00023033"/>
    </source>
</evidence>
<evidence type="ECO:0000256" key="1">
    <source>
        <dbReference type="ARBA" id="ARBA00010617"/>
    </source>
</evidence>
<keyword evidence="2" id="KW-0349">Heme</keyword>
<evidence type="ECO:0000256" key="3">
    <source>
        <dbReference type="ARBA" id="ARBA00022723"/>
    </source>
</evidence>
<keyword evidence="5" id="KW-0408">Iron</keyword>
<dbReference type="GO" id="GO:0016705">
    <property type="term" value="F:oxidoreductase activity, acting on paired donors, with incorporation or reduction of molecular oxygen"/>
    <property type="evidence" value="ECO:0007669"/>
    <property type="project" value="InterPro"/>
</dbReference>
<organism evidence="8 9">
    <name type="scientific">Escallonia rubra</name>
    <dbReference type="NCBI Taxonomy" id="112253"/>
    <lineage>
        <taxon>Eukaryota</taxon>
        <taxon>Viridiplantae</taxon>
        <taxon>Streptophyta</taxon>
        <taxon>Embryophyta</taxon>
        <taxon>Tracheophyta</taxon>
        <taxon>Spermatophyta</taxon>
        <taxon>Magnoliopsida</taxon>
        <taxon>eudicotyledons</taxon>
        <taxon>Gunneridae</taxon>
        <taxon>Pentapetalae</taxon>
        <taxon>asterids</taxon>
        <taxon>campanulids</taxon>
        <taxon>Escalloniales</taxon>
        <taxon>Escalloniaceae</taxon>
        <taxon>Escallonia</taxon>
    </lineage>
</organism>
<dbReference type="GO" id="GO:0005506">
    <property type="term" value="F:iron ion binding"/>
    <property type="evidence" value="ECO:0007669"/>
    <property type="project" value="InterPro"/>
</dbReference>
<name>A0AA88RAG9_9ASTE</name>
<evidence type="ECO:0000256" key="5">
    <source>
        <dbReference type="ARBA" id="ARBA00023004"/>
    </source>
</evidence>
<dbReference type="GO" id="GO:0016125">
    <property type="term" value="P:sterol metabolic process"/>
    <property type="evidence" value="ECO:0007669"/>
    <property type="project" value="TreeGrafter"/>
</dbReference>
<evidence type="ECO:0008006" key="10">
    <source>
        <dbReference type="Google" id="ProtNLM"/>
    </source>
</evidence>
<gene>
    <name evidence="8" type="ORF">RJ640_008176</name>
</gene>
<proteinExistence type="inferred from homology"/>
<keyword evidence="6" id="KW-0503">Monooxygenase</keyword>
<evidence type="ECO:0000256" key="2">
    <source>
        <dbReference type="ARBA" id="ARBA00022617"/>
    </source>
</evidence>
<dbReference type="EMBL" id="JAVXUO010001415">
    <property type="protein sequence ID" value="KAK2982553.1"/>
    <property type="molecule type" value="Genomic_DNA"/>
</dbReference>
<keyword evidence="4" id="KW-0560">Oxidoreductase</keyword>